<feature type="transmembrane region" description="Helical" evidence="1">
    <location>
        <begin position="37"/>
        <end position="55"/>
    </location>
</feature>
<dbReference type="Proteomes" id="UP000050794">
    <property type="component" value="Unassembled WGS sequence"/>
</dbReference>
<keyword evidence="1" id="KW-0812">Transmembrane</keyword>
<dbReference type="WBParaSite" id="TCNE_0000013601-mRNA-1">
    <property type="protein sequence ID" value="TCNE_0000013601-mRNA-1"/>
    <property type="gene ID" value="TCNE_0000013601"/>
</dbReference>
<evidence type="ECO:0000313" key="2">
    <source>
        <dbReference type="Proteomes" id="UP000050794"/>
    </source>
</evidence>
<evidence type="ECO:0000256" key="1">
    <source>
        <dbReference type="SAM" id="Phobius"/>
    </source>
</evidence>
<reference evidence="3" key="1">
    <citation type="submission" date="2016-06" db="UniProtKB">
        <authorList>
            <consortium name="WormBaseParasite"/>
        </authorList>
    </citation>
    <scope>IDENTIFICATION</scope>
</reference>
<dbReference type="Pfam" id="PF10321">
    <property type="entry name" value="7TM_GPCR_Srt"/>
    <property type="match status" value="1"/>
</dbReference>
<dbReference type="InterPro" id="IPR019425">
    <property type="entry name" value="7TM_GPCR_serpentine_rcpt_Srt"/>
</dbReference>
<keyword evidence="1" id="KW-1133">Transmembrane helix</keyword>
<proteinExistence type="predicted"/>
<accession>A0A183TV67</accession>
<organism evidence="2 3">
    <name type="scientific">Toxocara canis</name>
    <name type="common">Canine roundworm</name>
    <dbReference type="NCBI Taxonomy" id="6265"/>
    <lineage>
        <taxon>Eukaryota</taxon>
        <taxon>Metazoa</taxon>
        <taxon>Ecdysozoa</taxon>
        <taxon>Nematoda</taxon>
        <taxon>Chromadorea</taxon>
        <taxon>Rhabditida</taxon>
        <taxon>Spirurina</taxon>
        <taxon>Ascaridomorpha</taxon>
        <taxon>Ascaridoidea</taxon>
        <taxon>Toxocaridae</taxon>
        <taxon>Toxocara</taxon>
    </lineage>
</organism>
<protein>
    <submittedName>
        <fullName evidence="3">Aa_trans domain-containing protein</fullName>
    </submittedName>
</protein>
<name>A0A183TV67_TOXCA</name>
<feature type="transmembrane region" description="Helical" evidence="1">
    <location>
        <begin position="94"/>
        <end position="114"/>
    </location>
</feature>
<feature type="transmembrane region" description="Helical" evidence="1">
    <location>
        <begin position="61"/>
        <end position="82"/>
    </location>
</feature>
<sequence length="131" mass="14984">LLFFWNNNIQKKFQILQLLCICAISQKDLLMRSCFKIMLAMCIVDVITLTFNAIFTGFLSIIGASICVYPVMMSIGGHLAFGKNIALFQNEMKIYLAINIFALSSITSSGWFYFNDFVVMNIGQRNNHRNY</sequence>
<evidence type="ECO:0000313" key="3">
    <source>
        <dbReference type="WBParaSite" id="TCNE_0000013601-mRNA-1"/>
    </source>
</evidence>
<dbReference type="AlphaFoldDB" id="A0A183TV67"/>
<keyword evidence="2" id="KW-1185">Reference proteome</keyword>
<keyword evidence="1" id="KW-0472">Membrane</keyword>